<protein>
    <submittedName>
        <fullName evidence="9">ABC transporter permease</fullName>
    </submittedName>
</protein>
<evidence type="ECO:0000256" key="6">
    <source>
        <dbReference type="ARBA" id="ARBA00023136"/>
    </source>
</evidence>
<gene>
    <name evidence="9" type="ORF">VE25_01720</name>
</gene>
<dbReference type="PANTHER" id="PTHR43163:SF6">
    <property type="entry name" value="DIPEPTIDE TRANSPORT SYSTEM PERMEASE PROTEIN DPPB-RELATED"/>
    <property type="match status" value="1"/>
</dbReference>
<dbReference type="SUPFAM" id="SSF161098">
    <property type="entry name" value="MetI-like"/>
    <property type="match status" value="1"/>
</dbReference>
<evidence type="ECO:0000256" key="5">
    <source>
        <dbReference type="ARBA" id="ARBA00022989"/>
    </source>
</evidence>
<comment type="caution">
    <text evidence="9">The sequence shown here is derived from an EMBL/GenBank/DDBJ whole genome shotgun (WGS) entry which is preliminary data.</text>
</comment>
<keyword evidence="5 7" id="KW-1133">Transmembrane helix</keyword>
<accession>A0A0F5FX94</accession>
<evidence type="ECO:0000259" key="8">
    <source>
        <dbReference type="PROSITE" id="PS50928"/>
    </source>
</evidence>
<dbReference type="Proteomes" id="UP000033632">
    <property type="component" value="Unassembled WGS sequence"/>
</dbReference>
<dbReference type="RefSeq" id="WP_046106858.1">
    <property type="nucleotide sequence ID" value="NZ_JZEX01000024.1"/>
</dbReference>
<keyword evidence="6 7" id="KW-0472">Membrane</keyword>
<sequence>MLDQLVRRTLGALVTLCVVIVAVFFATRLSGNAADYLLPPGLDAETRRMMMVEMGLDQPVLAQFWHYLQGLISGDIGISLYERRPVFDIYAERLPNTLTLFGYALVLAVVLGLPLGLVSALNRANAIGGAIMSIAFIGYATPNFVLAIIMILVFSFSLHWLPSSGSMTPLHFVMPAIVLAAPMLAEIVRFTRNAMLDVLGQDYLRTARAKGLPEHVVVGKHALRNASIPVVTILGLQVAGMVARVVIVESVFATKGIGDLVVFAAIGRDYPVLQFGVILIALLVVTASLVVDYAYAALDPRVKVAAS</sequence>
<proteinExistence type="inferred from homology"/>
<evidence type="ECO:0000313" key="9">
    <source>
        <dbReference type="EMBL" id="KKB13474.1"/>
    </source>
</evidence>
<reference evidence="9 10" key="1">
    <citation type="submission" date="2015-03" db="EMBL/GenBank/DDBJ databases">
        <authorList>
            <person name="Hassan Y.I."/>
            <person name="Lepp D."/>
            <person name="Li X.-Z."/>
            <person name="Zhou T."/>
        </authorList>
    </citation>
    <scope>NUCLEOTIDE SEQUENCE [LARGE SCALE GENOMIC DNA]</scope>
    <source>
        <strain evidence="9 10">BD-c194</strain>
    </source>
</reference>
<dbReference type="PANTHER" id="PTHR43163">
    <property type="entry name" value="DIPEPTIDE TRANSPORT SYSTEM PERMEASE PROTEIN DPPB-RELATED"/>
    <property type="match status" value="1"/>
</dbReference>
<dbReference type="Pfam" id="PF00528">
    <property type="entry name" value="BPD_transp_1"/>
    <property type="match status" value="1"/>
</dbReference>
<dbReference type="InterPro" id="IPR000515">
    <property type="entry name" value="MetI-like"/>
</dbReference>
<feature type="transmembrane region" description="Helical" evidence="7">
    <location>
        <begin position="12"/>
        <end position="31"/>
    </location>
</feature>
<comment type="similarity">
    <text evidence="7">Belongs to the binding-protein-dependent transport system permease family.</text>
</comment>
<feature type="transmembrane region" description="Helical" evidence="7">
    <location>
        <begin position="272"/>
        <end position="295"/>
    </location>
</feature>
<dbReference type="GO" id="GO:0071916">
    <property type="term" value="F:dipeptide transmembrane transporter activity"/>
    <property type="evidence" value="ECO:0007669"/>
    <property type="project" value="TreeGrafter"/>
</dbReference>
<dbReference type="CDD" id="cd06261">
    <property type="entry name" value="TM_PBP2"/>
    <property type="match status" value="1"/>
</dbReference>
<evidence type="ECO:0000313" key="10">
    <source>
        <dbReference type="Proteomes" id="UP000033632"/>
    </source>
</evidence>
<keyword evidence="4 7" id="KW-0812">Transmembrane</keyword>
<dbReference type="EMBL" id="JZEX01000024">
    <property type="protein sequence ID" value="KKB13474.1"/>
    <property type="molecule type" value="Genomic_DNA"/>
</dbReference>
<dbReference type="AlphaFoldDB" id="A0A0F5FX94"/>
<dbReference type="GO" id="GO:0005886">
    <property type="term" value="C:plasma membrane"/>
    <property type="evidence" value="ECO:0007669"/>
    <property type="project" value="UniProtKB-SubCell"/>
</dbReference>
<feature type="transmembrane region" description="Helical" evidence="7">
    <location>
        <begin position="100"/>
        <end position="122"/>
    </location>
</feature>
<feature type="transmembrane region" description="Helical" evidence="7">
    <location>
        <begin position="170"/>
        <end position="188"/>
    </location>
</feature>
<evidence type="ECO:0000256" key="7">
    <source>
        <dbReference type="RuleBase" id="RU363032"/>
    </source>
</evidence>
<name>A0A0F5FX94_9HYPH</name>
<keyword evidence="3" id="KW-1003">Cell membrane</keyword>
<feature type="domain" description="ABC transmembrane type-1" evidence="8">
    <location>
        <begin position="94"/>
        <end position="291"/>
    </location>
</feature>
<dbReference type="Gene3D" id="1.10.3720.10">
    <property type="entry name" value="MetI-like"/>
    <property type="match status" value="1"/>
</dbReference>
<evidence type="ECO:0000256" key="4">
    <source>
        <dbReference type="ARBA" id="ARBA00022692"/>
    </source>
</evidence>
<dbReference type="PATRIC" id="fig|443610.3.peg.2813"/>
<dbReference type="InterPro" id="IPR045621">
    <property type="entry name" value="BPD_transp_1_N"/>
</dbReference>
<dbReference type="PROSITE" id="PS50928">
    <property type="entry name" value="ABC_TM1"/>
    <property type="match status" value="1"/>
</dbReference>
<dbReference type="OrthoDB" id="9805855at2"/>
<keyword evidence="2 7" id="KW-0813">Transport</keyword>
<feature type="transmembrane region" description="Helical" evidence="7">
    <location>
        <begin position="230"/>
        <end position="252"/>
    </location>
</feature>
<dbReference type="Pfam" id="PF19300">
    <property type="entry name" value="BPD_transp_1_N"/>
    <property type="match status" value="1"/>
</dbReference>
<organism evidence="9 10">
    <name type="scientific">Devosia geojensis</name>
    <dbReference type="NCBI Taxonomy" id="443610"/>
    <lineage>
        <taxon>Bacteria</taxon>
        <taxon>Pseudomonadati</taxon>
        <taxon>Pseudomonadota</taxon>
        <taxon>Alphaproteobacteria</taxon>
        <taxon>Hyphomicrobiales</taxon>
        <taxon>Devosiaceae</taxon>
        <taxon>Devosia</taxon>
    </lineage>
</organism>
<dbReference type="STRING" id="443610.VE25_01720"/>
<keyword evidence="10" id="KW-1185">Reference proteome</keyword>
<evidence type="ECO:0000256" key="2">
    <source>
        <dbReference type="ARBA" id="ARBA00022448"/>
    </source>
</evidence>
<evidence type="ECO:0000256" key="1">
    <source>
        <dbReference type="ARBA" id="ARBA00004651"/>
    </source>
</evidence>
<dbReference type="InterPro" id="IPR035906">
    <property type="entry name" value="MetI-like_sf"/>
</dbReference>
<evidence type="ECO:0000256" key="3">
    <source>
        <dbReference type="ARBA" id="ARBA00022475"/>
    </source>
</evidence>
<feature type="transmembrane region" description="Helical" evidence="7">
    <location>
        <begin position="134"/>
        <end position="158"/>
    </location>
</feature>
<comment type="subcellular location">
    <subcellularLocation>
        <location evidence="1 7">Cell membrane</location>
        <topology evidence="1 7">Multi-pass membrane protein</topology>
    </subcellularLocation>
</comment>